<comment type="pathway">
    <text evidence="3">Protein modification; protein glycosylation.</text>
</comment>
<dbReference type="InterPro" id="IPR036424">
    <property type="entry name" value="UPP_synth-like_sf"/>
</dbReference>
<proteinExistence type="inferred from homology"/>
<evidence type="ECO:0000256" key="10">
    <source>
        <dbReference type="ARBA" id="ARBA00022989"/>
    </source>
</evidence>
<keyword evidence="10" id="KW-1133">Transmembrane helix</keyword>
<evidence type="ECO:0000256" key="8">
    <source>
        <dbReference type="ARBA" id="ARBA00022824"/>
    </source>
</evidence>
<comment type="subcellular location">
    <subcellularLocation>
        <location evidence="2">Endoplasmic reticulum membrane</location>
    </subcellularLocation>
</comment>
<comment type="cofactor">
    <cofactor evidence="1">
        <name>Mg(2+)</name>
        <dbReference type="ChEBI" id="CHEBI:18420"/>
    </cofactor>
</comment>
<keyword evidence="8" id="KW-0256">Endoplasmic reticulum</keyword>
<evidence type="ECO:0000256" key="11">
    <source>
        <dbReference type="ARBA" id="ARBA00023136"/>
    </source>
</evidence>
<evidence type="ECO:0000256" key="2">
    <source>
        <dbReference type="ARBA" id="ARBA00004586"/>
    </source>
</evidence>
<organism evidence="14 15">
    <name type="scientific">Phyllachora maydis</name>
    <dbReference type="NCBI Taxonomy" id="1825666"/>
    <lineage>
        <taxon>Eukaryota</taxon>
        <taxon>Fungi</taxon>
        <taxon>Dikarya</taxon>
        <taxon>Ascomycota</taxon>
        <taxon>Pezizomycotina</taxon>
        <taxon>Sordariomycetes</taxon>
        <taxon>Sordariomycetidae</taxon>
        <taxon>Phyllachorales</taxon>
        <taxon>Phyllachoraceae</taxon>
        <taxon>Phyllachora</taxon>
    </lineage>
</organism>
<dbReference type="PANTHER" id="PTHR21528:SF0">
    <property type="entry name" value="DEHYDRODOLICHYL DIPHOSPHATE SYNTHASE COMPLEX SUBUNIT NUS1"/>
    <property type="match status" value="1"/>
</dbReference>
<reference evidence="14" key="1">
    <citation type="journal article" date="2023" name="Mol. Plant Microbe Interact.">
        <title>Elucidating the Obligate Nature and Biological Capacity of an Invasive Fungal Corn Pathogen.</title>
        <authorList>
            <person name="MacCready J.S."/>
            <person name="Roggenkamp E.M."/>
            <person name="Gdanetz K."/>
            <person name="Chilvers M.I."/>
        </authorList>
    </citation>
    <scope>NUCLEOTIDE SEQUENCE</scope>
    <source>
        <strain evidence="14">PM02</strain>
    </source>
</reference>
<dbReference type="PANTHER" id="PTHR21528">
    <property type="entry name" value="DEHYDRODOLICHYL DIPHOSPHATE SYNTHASE COMPLEX SUBUNIT NUS1"/>
    <property type="match status" value="1"/>
</dbReference>
<keyword evidence="15" id="KW-1185">Reference proteome</keyword>
<gene>
    <name evidence="14" type="ORF">P8C59_003619</name>
</gene>
<evidence type="ECO:0000313" key="15">
    <source>
        <dbReference type="Proteomes" id="UP001217918"/>
    </source>
</evidence>
<feature type="region of interest" description="Disordered" evidence="13">
    <location>
        <begin position="197"/>
        <end position="216"/>
    </location>
</feature>
<evidence type="ECO:0000256" key="6">
    <source>
        <dbReference type="ARBA" id="ARBA00022679"/>
    </source>
</evidence>
<dbReference type="InterPro" id="IPR038887">
    <property type="entry name" value="Nus1/NgBR"/>
</dbReference>
<evidence type="ECO:0000256" key="13">
    <source>
        <dbReference type="SAM" id="MobiDB-lite"/>
    </source>
</evidence>
<keyword evidence="7" id="KW-0812">Transmembrane</keyword>
<evidence type="ECO:0000256" key="12">
    <source>
        <dbReference type="ARBA" id="ARBA00047353"/>
    </source>
</evidence>
<comment type="catalytic activity">
    <reaction evidence="12">
        <text>n isopentenyl diphosphate + (2E,6E)-farnesyl diphosphate = a di-trans,poly-cis-polyprenyl diphosphate + n diphosphate</text>
        <dbReference type="Rhea" id="RHEA:53008"/>
        <dbReference type="Rhea" id="RHEA-COMP:19494"/>
        <dbReference type="ChEBI" id="CHEBI:33019"/>
        <dbReference type="ChEBI" id="CHEBI:128769"/>
        <dbReference type="ChEBI" id="CHEBI:136960"/>
        <dbReference type="ChEBI" id="CHEBI:175763"/>
        <dbReference type="EC" id="2.5.1.87"/>
    </reaction>
</comment>
<dbReference type="AlphaFoldDB" id="A0AAD9I1S7"/>
<dbReference type="EMBL" id="JAQQPM010000002">
    <property type="protein sequence ID" value="KAK2069009.1"/>
    <property type="molecule type" value="Genomic_DNA"/>
</dbReference>
<keyword evidence="6" id="KW-0808">Transferase</keyword>
<evidence type="ECO:0000313" key="14">
    <source>
        <dbReference type="EMBL" id="KAK2069009.1"/>
    </source>
</evidence>
<dbReference type="SUPFAM" id="SSF64005">
    <property type="entry name" value="Undecaprenyl diphosphate synthase"/>
    <property type="match status" value="1"/>
</dbReference>
<keyword evidence="11" id="KW-0472">Membrane</keyword>
<keyword evidence="9" id="KW-0460">Magnesium</keyword>
<sequence>MAYSRKATLAYRRDEKFGHKLLTPEERVRLATPFLPAPRKGAASAKVESTSRLGVRRFLKHQLHLLVFTLTHAVFSLYMRIRIAYHAVVYRVCSVLFYHHKTPELIERDVKGLRRLPRHLSVILSLDEDKKGGDELEQLVNEVADIAAWCTSAGIPQLSIYEKTGILKGYLPQVHRAISRKLAQYFGSSSSALTVRAPHMPSIDSPPSIRTSRLPDNSGPRHLSVVMLSSEDGRDSIVDLTKTLAEMTQRDKIAPSDITIDLVDAELSESVVNDPDLLILFGPHVELDGYPPWQVRLTEIYHLTDNHGVEYHVFYRALCHFARAQMRFGR</sequence>
<dbReference type="Gene3D" id="3.40.1180.10">
    <property type="entry name" value="Decaprenyl diphosphate synthase-like"/>
    <property type="match status" value="1"/>
</dbReference>
<evidence type="ECO:0000256" key="1">
    <source>
        <dbReference type="ARBA" id="ARBA00001946"/>
    </source>
</evidence>
<evidence type="ECO:0000256" key="3">
    <source>
        <dbReference type="ARBA" id="ARBA00004922"/>
    </source>
</evidence>
<evidence type="ECO:0000256" key="4">
    <source>
        <dbReference type="ARBA" id="ARBA00005432"/>
    </source>
</evidence>
<evidence type="ECO:0000256" key="7">
    <source>
        <dbReference type="ARBA" id="ARBA00022692"/>
    </source>
</evidence>
<protein>
    <recommendedName>
        <fullName evidence="5">ditrans,polycis-polyprenyl diphosphate synthase [(2E,6E)-farnesyldiphosphate specific]</fullName>
        <ecNumber evidence="5">2.5.1.87</ecNumber>
    </recommendedName>
</protein>
<comment type="caution">
    <text evidence="14">The sequence shown here is derived from an EMBL/GenBank/DDBJ whole genome shotgun (WGS) entry which is preliminary data.</text>
</comment>
<dbReference type="GO" id="GO:1904423">
    <property type="term" value="C:dehydrodolichyl diphosphate synthase complex"/>
    <property type="evidence" value="ECO:0007669"/>
    <property type="project" value="InterPro"/>
</dbReference>
<dbReference type="Proteomes" id="UP001217918">
    <property type="component" value="Unassembled WGS sequence"/>
</dbReference>
<evidence type="ECO:0000256" key="5">
    <source>
        <dbReference type="ARBA" id="ARBA00012596"/>
    </source>
</evidence>
<dbReference type="GO" id="GO:0045547">
    <property type="term" value="F:ditrans,polycis-polyprenyl diphosphate synthase [(2E,6E)-farnesyl diphosphate specific] activity"/>
    <property type="evidence" value="ECO:0007669"/>
    <property type="project" value="UniProtKB-EC"/>
</dbReference>
<comment type="similarity">
    <text evidence="4">Belongs to the UPP synthase family.</text>
</comment>
<dbReference type="GO" id="GO:0005789">
    <property type="term" value="C:endoplasmic reticulum membrane"/>
    <property type="evidence" value="ECO:0007669"/>
    <property type="project" value="UniProtKB-SubCell"/>
</dbReference>
<accession>A0AAD9I1S7</accession>
<dbReference type="EC" id="2.5.1.87" evidence="5"/>
<name>A0AAD9I1S7_9PEZI</name>
<evidence type="ECO:0000256" key="9">
    <source>
        <dbReference type="ARBA" id="ARBA00022842"/>
    </source>
</evidence>